<keyword evidence="1" id="KW-0812">Transmembrane</keyword>
<organism evidence="2 3">
    <name type="scientific">Panagrellus redivivus</name>
    <name type="common">Microworm</name>
    <dbReference type="NCBI Taxonomy" id="6233"/>
    <lineage>
        <taxon>Eukaryota</taxon>
        <taxon>Metazoa</taxon>
        <taxon>Ecdysozoa</taxon>
        <taxon>Nematoda</taxon>
        <taxon>Chromadorea</taxon>
        <taxon>Rhabditida</taxon>
        <taxon>Tylenchina</taxon>
        <taxon>Panagrolaimomorpha</taxon>
        <taxon>Panagrolaimoidea</taxon>
        <taxon>Panagrolaimidae</taxon>
        <taxon>Panagrellus</taxon>
    </lineage>
</organism>
<keyword evidence="2" id="KW-1185">Reference proteome</keyword>
<proteinExistence type="predicted"/>
<reference evidence="2" key="1">
    <citation type="journal article" date="2013" name="Genetics">
        <title>The draft genome and transcriptome of Panagrellus redivivus are shaped by the harsh demands of a free-living lifestyle.</title>
        <authorList>
            <person name="Srinivasan J."/>
            <person name="Dillman A.R."/>
            <person name="Macchietto M.G."/>
            <person name="Heikkinen L."/>
            <person name="Lakso M."/>
            <person name="Fracchia K.M."/>
            <person name="Antoshechkin I."/>
            <person name="Mortazavi A."/>
            <person name="Wong G."/>
            <person name="Sternberg P.W."/>
        </authorList>
    </citation>
    <scope>NUCLEOTIDE SEQUENCE [LARGE SCALE GENOMIC DNA]</scope>
    <source>
        <strain evidence="2">MT8872</strain>
    </source>
</reference>
<keyword evidence="1" id="KW-1133">Transmembrane helix</keyword>
<dbReference type="Proteomes" id="UP000492821">
    <property type="component" value="Unassembled WGS sequence"/>
</dbReference>
<evidence type="ECO:0000256" key="1">
    <source>
        <dbReference type="SAM" id="Phobius"/>
    </source>
</evidence>
<feature type="transmembrane region" description="Helical" evidence="1">
    <location>
        <begin position="184"/>
        <end position="207"/>
    </location>
</feature>
<sequence length="309" mass="34538">MNIENAPPADEIHVGGHSIETVKGFCGIPARLTGFFSWCMQLSILLLGVVLTLLIFVHIGGYAYVISVANNATDIPSIIDEDLATSFETSELVSNVTEYDTIETTRVLSENETVETKQKVFHGPFEQIDEVQMFITDRWVINLLPALRTFNILFILFCFFWLISLGCLLLSLKLEILDLVIVNFLALVIGVVTMLIQAGIIAILLFYQKDYNWPILLVISGTVGGLLFCFIIGMMAISLNVVWYKYIDYMNNQADACVCLSSITHCIKRRKRGGQREHTTVAAGYTIPEATSPSGLPYIDDPVHHFDNF</sequence>
<evidence type="ECO:0000313" key="3">
    <source>
        <dbReference type="WBParaSite" id="Pan_g22203.t1"/>
    </source>
</evidence>
<evidence type="ECO:0000313" key="2">
    <source>
        <dbReference type="Proteomes" id="UP000492821"/>
    </source>
</evidence>
<name>A0A7E4VKY0_PANRE</name>
<dbReference type="AlphaFoldDB" id="A0A7E4VKY0"/>
<feature type="transmembrane region" description="Helical" evidence="1">
    <location>
        <begin position="213"/>
        <end position="243"/>
    </location>
</feature>
<feature type="transmembrane region" description="Helical" evidence="1">
    <location>
        <begin position="44"/>
        <end position="65"/>
    </location>
</feature>
<accession>A0A7E4VKY0</accession>
<dbReference type="WBParaSite" id="Pan_g22203.t1">
    <property type="protein sequence ID" value="Pan_g22203.t1"/>
    <property type="gene ID" value="Pan_g22203"/>
</dbReference>
<feature type="transmembrane region" description="Helical" evidence="1">
    <location>
        <begin position="152"/>
        <end position="172"/>
    </location>
</feature>
<keyword evidence="1" id="KW-0472">Membrane</keyword>
<protein>
    <submittedName>
        <fullName evidence="3">Transmembrane protein</fullName>
    </submittedName>
</protein>
<reference evidence="3" key="2">
    <citation type="submission" date="2020-10" db="UniProtKB">
        <authorList>
            <consortium name="WormBaseParasite"/>
        </authorList>
    </citation>
    <scope>IDENTIFICATION</scope>
</reference>